<evidence type="ECO:0000313" key="2">
    <source>
        <dbReference type="Proteomes" id="UP000799755"/>
    </source>
</evidence>
<feature type="non-terminal residue" evidence="1">
    <location>
        <position position="117"/>
    </location>
</feature>
<feature type="non-terminal residue" evidence="1">
    <location>
        <position position="1"/>
    </location>
</feature>
<proteinExistence type="predicted"/>
<keyword evidence="2" id="KW-1185">Reference proteome</keyword>
<organism evidence="1 2">
    <name type="scientific">Lindgomyces ingoldianus</name>
    <dbReference type="NCBI Taxonomy" id="673940"/>
    <lineage>
        <taxon>Eukaryota</taxon>
        <taxon>Fungi</taxon>
        <taxon>Dikarya</taxon>
        <taxon>Ascomycota</taxon>
        <taxon>Pezizomycotina</taxon>
        <taxon>Dothideomycetes</taxon>
        <taxon>Pleosporomycetidae</taxon>
        <taxon>Pleosporales</taxon>
        <taxon>Lindgomycetaceae</taxon>
        <taxon>Lindgomyces</taxon>
    </lineage>
</organism>
<dbReference type="Proteomes" id="UP000799755">
    <property type="component" value="Unassembled WGS sequence"/>
</dbReference>
<name>A0ACB6QUC1_9PLEO</name>
<protein>
    <submittedName>
        <fullName evidence="1">Uncharacterized protein</fullName>
    </submittedName>
</protein>
<comment type="caution">
    <text evidence="1">The sequence shown here is derived from an EMBL/GenBank/DDBJ whole genome shotgun (WGS) entry which is preliminary data.</text>
</comment>
<accession>A0ACB6QUC1</accession>
<reference evidence="1" key="1">
    <citation type="journal article" date="2020" name="Stud. Mycol.">
        <title>101 Dothideomycetes genomes: a test case for predicting lifestyles and emergence of pathogens.</title>
        <authorList>
            <person name="Haridas S."/>
            <person name="Albert R."/>
            <person name="Binder M."/>
            <person name="Bloem J."/>
            <person name="Labutti K."/>
            <person name="Salamov A."/>
            <person name="Andreopoulos B."/>
            <person name="Baker S."/>
            <person name="Barry K."/>
            <person name="Bills G."/>
            <person name="Bluhm B."/>
            <person name="Cannon C."/>
            <person name="Castanera R."/>
            <person name="Culley D."/>
            <person name="Daum C."/>
            <person name="Ezra D."/>
            <person name="Gonzalez J."/>
            <person name="Henrissat B."/>
            <person name="Kuo A."/>
            <person name="Liang C."/>
            <person name="Lipzen A."/>
            <person name="Lutzoni F."/>
            <person name="Magnuson J."/>
            <person name="Mondo S."/>
            <person name="Nolan M."/>
            <person name="Ohm R."/>
            <person name="Pangilinan J."/>
            <person name="Park H.-J."/>
            <person name="Ramirez L."/>
            <person name="Alfaro M."/>
            <person name="Sun H."/>
            <person name="Tritt A."/>
            <person name="Yoshinaga Y."/>
            <person name="Zwiers L.-H."/>
            <person name="Turgeon B."/>
            <person name="Goodwin S."/>
            <person name="Spatafora J."/>
            <person name="Crous P."/>
            <person name="Grigoriev I."/>
        </authorList>
    </citation>
    <scope>NUCLEOTIDE SEQUENCE</scope>
    <source>
        <strain evidence="1">ATCC 200398</strain>
    </source>
</reference>
<dbReference type="EMBL" id="MU003511">
    <property type="protein sequence ID" value="KAF2469685.1"/>
    <property type="molecule type" value="Genomic_DNA"/>
</dbReference>
<gene>
    <name evidence="1" type="ORF">BDR25DRAFT_155842</name>
</gene>
<sequence length="117" mass="13340">DYWDSKQAKECANPSFTLHFTPMRKAIRESVGHLYPDTCAALGLLVVDPKFQRRGARRILVQCGAKVADRISVEAVVEAGLYNQEGFEVLKDHEIPLLEWGANKTRQRFSWIKRPAK</sequence>
<evidence type="ECO:0000313" key="1">
    <source>
        <dbReference type="EMBL" id="KAF2469685.1"/>
    </source>
</evidence>